<name>A0A5C5V4L5_9BACT</name>
<reference evidence="3 4" key="1">
    <citation type="submission" date="2019-02" db="EMBL/GenBank/DDBJ databases">
        <title>Deep-cultivation of Planctomycetes and their phenomic and genomic characterization uncovers novel biology.</title>
        <authorList>
            <person name="Wiegand S."/>
            <person name="Jogler M."/>
            <person name="Boedeker C."/>
            <person name="Pinto D."/>
            <person name="Vollmers J."/>
            <person name="Rivas-Marin E."/>
            <person name="Kohn T."/>
            <person name="Peeters S.H."/>
            <person name="Heuer A."/>
            <person name="Rast P."/>
            <person name="Oberbeckmann S."/>
            <person name="Bunk B."/>
            <person name="Jeske O."/>
            <person name="Meyerdierks A."/>
            <person name="Storesund J.E."/>
            <person name="Kallscheuer N."/>
            <person name="Luecker S."/>
            <person name="Lage O.M."/>
            <person name="Pohl T."/>
            <person name="Merkel B.J."/>
            <person name="Hornburger P."/>
            <person name="Mueller R.-W."/>
            <person name="Bruemmer F."/>
            <person name="Labrenz M."/>
            <person name="Spormann A.M."/>
            <person name="Op Den Camp H."/>
            <person name="Overmann J."/>
            <person name="Amann R."/>
            <person name="Jetten M.S.M."/>
            <person name="Mascher T."/>
            <person name="Medema M.H."/>
            <person name="Devos D.P."/>
            <person name="Kaster A.-K."/>
            <person name="Ovreas L."/>
            <person name="Rohde M."/>
            <person name="Galperin M.Y."/>
            <person name="Jogler C."/>
        </authorList>
    </citation>
    <scope>NUCLEOTIDE SEQUENCE [LARGE SCALE GENOMIC DNA]</scope>
    <source>
        <strain evidence="3 4">Enr8</strain>
    </source>
</reference>
<evidence type="ECO:0000313" key="3">
    <source>
        <dbReference type="EMBL" id="TWT33000.1"/>
    </source>
</evidence>
<dbReference type="AlphaFoldDB" id="A0A5C5V4L5"/>
<dbReference type="OrthoDB" id="280382at2"/>
<proteinExistence type="predicted"/>
<dbReference type="Gene3D" id="3.30.700.10">
    <property type="entry name" value="Glycoprotein, Type 4 Pilin"/>
    <property type="match status" value="1"/>
</dbReference>
<dbReference type="InterPro" id="IPR012902">
    <property type="entry name" value="N_methyl_site"/>
</dbReference>
<feature type="domain" description="DUF1559" evidence="2">
    <location>
        <begin position="40"/>
        <end position="341"/>
    </location>
</feature>
<dbReference type="PANTHER" id="PTHR30093">
    <property type="entry name" value="GENERAL SECRETION PATHWAY PROTEIN G"/>
    <property type="match status" value="1"/>
</dbReference>
<protein>
    <recommendedName>
        <fullName evidence="2">DUF1559 domain-containing protein</fullName>
    </recommendedName>
</protein>
<dbReference type="InterPro" id="IPR045584">
    <property type="entry name" value="Pilin-like"/>
</dbReference>
<dbReference type="PANTHER" id="PTHR30093:SF2">
    <property type="entry name" value="TYPE II SECRETION SYSTEM PROTEIN H"/>
    <property type="match status" value="1"/>
</dbReference>
<dbReference type="RefSeq" id="WP_146432448.1">
    <property type="nucleotide sequence ID" value="NZ_SJPF01000003.1"/>
</dbReference>
<accession>A0A5C5V4L5</accession>
<dbReference type="SUPFAM" id="SSF54523">
    <property type="entry name" value="Pili subunits"/>
    <property type="match status" value="1"/>
</dbReference>
<sequence length="360" mass="38645">MATTSRRNVKTTHAGFTLVELLVVIAIIGVLIALLLPAVQQAREAARRMQCGNNLKQIGLAIHNYHDTYQNLPPGGMPQGTWAGNDQNQPSWIVMILPFLEQSTITNQAVFANTDWSGRGEDHNWQLKHNTILSMMQCPSSDLEPTRAQKANSATQSLGAPATINVQVANYVAIAGAAFDPENISSRLGISRAGVGYMHFNGAMPVVSQLPNDGSKKPARQSALRFANIIDGTSNTVCVGEQSSLLRSTDNSGDPVIKDCRAGNVPGGMWSVGNGHAGANCQAYNTTTIREPVNWHLYNNYNCTAWHGLAKNTSIRSNHPGGAQFVLVDGSVHFVTETADLRTLMAIASRDDGAVVGSAW</sequence>
<evidence type="ECO:0000313" key="4">
    <source>
        <dbReference type="Proteomes" id="UP000318878"/>
    </source>
</evidence>
<evidence type="ECO:0000256" key="1">
    <source>
        <dbReference type="SAM" id="Phobius"/>
    </source>
</evidence>
<feature type="transmembrane region" description="Helical" evidence="1">
    <location>
        <begin position="15"/>
        <end position="39"/>
    </location>
</feature>
<evidence type="ECO:0000259" key="2">
    <source>
        <dbReference type="Pfam" id="PF07596"/>
    </source>
</evidence>
<dbReference type="NCBIfam" id="TIGR04294">
    <property type="entry name" value="pre_pil_HX9DG"/>
    <property type="match status" value="1"/>
</dbReference>
<comment type="caution">
    <text evidence="3">The sequence shown here is derived from an EMBL/GenBank/DDBJ whole genome shotgun (WGS) entry which is preliminary data.</text>
</comment>
<dbReference type="NCBIfam" id="TIGR02532">
    <property type="entry name" value="IV_pilin_GFxxxE"/>
    <property type="match status" value="1"/>
</dbReference>
<organism evidence="3 4">
    <name type="scientific">Blastopirellula retiformator</name>
    <dbReference type="NCBI Taxonomy" id="2527970"/>
    <lineage>
        <taxon>Bacteria</taxon>
        <taxon>Pseudomonadati</taxon>
        <taxon>Planctomycetota</taxon>
        <taxon>Planctomycetia</taxon>
        <taxon>Pirellulales</taxon>
        <taxon>Pirellulaceae</taxon>
        <taxon>Blastopirellula</taxon>
    </lineage>
</organism>
<gene>
    <name evidence="3" type="ORF">Enr8_28170</name>
</gene>
<dbReference type="InterPro" id="IPR011453">
    <property type="entry name" value="DUF1559"/>
</dbReference>
<dbReference type="Pfam" id="PF07963">
    <property type="entry name" value="N_methyl"/>
    <property type="match status" value="1"/>
</dbReference>
<keyword evidence="1" id="KW-0472">Membrane</keyword>
<dbReference type="InterPro" id="IPR027558">
    <property type="entry name" value="Pre_pil_HX9DG_C"/>
</dbReference>
<keyword evidence="1" id="KW-1133">Transmembrane helix</keyword>
<dbReference type="EMBL" id="SJPF01000003">
    <property type="protein sequence ID" value="TWT33000.1"/>
    <property type="molecule type" value="Genomic_DNA"/>
</dbReference>
<keyword evidence="4" id="KW-1185">Reference proteome</keyword>
<dbReference type="Pfam" id="PF07596">
    <property type="entry name" value="SBP_bac_10"/>
    <property type="match status" value="1"/>
</dbReference>
<dbReference type="PROSITE" id="PS00409">
    <property type="entry name" value="PROKAR_NTER_METHYL"/>
    <property type="match status" value="1"/>
</dbReference>
<dbReference type="Proteomes" id="UP000318878">
    <property type="component" value="Unassembled WGS sequence"/>
</dbReference>
<keyword evidence="1" id="KW-0812">Transmembrane</keyword>